<organism evidence="2 3">
    <name type="scientific">Dermatophagoides pteronyssinus</name>
    <name type="common">European house dust mite</name>
    <dbReference type="NCBI Taxonomy" id="6956"/>
    <lineage>
        <taxon>Eukaryota</taxon>
        <taxon>Metazoa</taxon>
        <taxon>Ecdysozoa</taxon>
        <taxon>Arthropoda</taxon>
        <taxon>Chelicerata</taxon>
        <taxon>Arachnida</taxon>
        <taxon>Acari</taxon>
        <taxon>Acariformes</taxon>
        <taxon>Sarcoptiformes</taxon>
        <taxon>Astigmata</taxon>
        <taxon>Psoroptidia</taxon>
        <taxon>Analgoidea</taxon>
        <taxon>Pyroglyphidae</taxon>
        <taxon>Dermatophagoidinae</taxon>
        <taxon>Dermatophagoides</taxon>
    </lineage>
</organism>
<keyword evidence="1" id="KW-0472">Membrane</keyword>
<feature type="transmembrane region" description="Helical" evidence="1">
    <location>
        <begin position="6"/>
        <end position="24"/>
    </location>
</feature>
<name>A0A6P6XMK1_DERPT</name>
<evidence type="ECO:0000256" key="1">
    <source>
        <dbReference type="SAM" id="Phobius"/>
    </source>
</evidence>
<accession>A0A6P6XMK1</accession>
<keyword evidence="2" id="KW-1185">Reference proteome</keyword>
<feature type="transmembrane region" description="Helical" evidence="1">
    <location>
        <begin position="141"/>
        <end position="167"/>
    </location>
</feature>
<keyword evidence="1" id="KW-1133">Transmembrane helix</keyword>
<reference evidence="3" key="1">
    <citation type="submission" date="2025-08" db="UniProtKB">
        <authorList>
            <consortium name="RefSeq"/>
        </authorList>
    </citation>
    <scope>IDENTIFICATION</scope>
    <source>
        <strain evidence="3">Airmid</strain>
    </source>
</reference>
<feature type="transmembrane region" description="Helical" evidence="1">
    <location>
        <begin position="187"/>
        <end position="207"/>
    </location>
</feature>
<gene>
    <name evidence="3" type="primary">LOC113788751</name>
</gene>
<proteinExistence type="predicted"/>
<protein>
    <submittedName>
        <fullName evidence="3">Uncharacterized protein LOC113788751</fullName>
    </submittedName>
</protein>
<dbReference type="RefSeq" id="XP_027194003.1">
    <property type="nucleotide sequence ID" value="XM_027338202.1"/>
</dbReference>
<dbReference type="Proteomes" id="UP000515146">
    <property type="component" value="Unplaced"/>
</dbReference>
<dbReference type="AlphaFoldDB" id="A0A6P6XMK1"/>
<sequence>MLFIINIIILILPIIYWLLLTNGYRKLLWIKNFHHSNIITNKNDNDNLEDASDDDDNLNEQFIYQDYSFNSDSIQIQIDGPSTPPPNLNDYRQQKYEDNNDIIVDDDGDERKSFMLNETTIDSQLIDSHKKGYRILFWEEIFIQLSYLLLIIVYLGELIELLILNIGFDNNHQHHQIDNFIIKHLELINIILKILIHLILYGVLSFIRK</sequence>
<evidence type="ECO:0000313" key="3">
    <source>
        <dbReference type="RefSeq" id="XP_027194003.1"/>
    </source>
</evidence>
<evidence type="ECO:0000313" key="2">
    <source>
        <dbReference type="Proteomes" id="UP000515146"/>
    </source>
</evidence>
<keyword evidence="1" id="KW-0812">Transmembrane</keyword>
<dbReference type="InParanoid" id="A0A6P6XMK1"/>
<dbReference type="KEGG" id="dpte:113788751"/>